<dbReference type="SUPFAM" id="SSF50249">
    <property type="entry name" value="Nucleic acid-binding proteins"/>
    <property type="match status" value="1"/>
</dbReference>
<dbReference type="PROSITE" id="PS50935">
    <property type="entry name" value="SSB"/>
    <property type="match status" value="1"/>
</dbReference>
<evidence type="ECO:0000256" key="3">
    <source>
        <dbReference type="PIRNR" id="PIRNR002070"/>
    </source>
</evidence>
<dbReference type="PIRSF" id="PIRSF002070">
    <property type="entry name" value="SSB"/>
    <property type="match status" value="1"/>
</dbReference>
<dbReference type="RefSeq" id="WP_183304862.1">
    <property type="nucleotide sequence ID" value="NZ_JACIFD010000012.1"/>
</dbReference>
<dbReference type="Pfam" id="PF00436">
    <property type="entry name" value="SSB"/>
    <property type="match status" value="1"/>
</dbReference>
<reference evidence="4 5" key="1">
    <citation type="submission" date="2020-08" db="EMBL/GenBank/DDBJ databases">
        <title>Sequencing the genomes of 1000 actinobacteria strains.</title>
        <authorList>
            <person name="Klenk H.-P."/>
        </authorList>
    </citation>
    <scope>NUCLEOTIDE SEQUENCE [LARGE SCALE GENOMIC DNA]</scope>
    <source>
        <strain evidence="4 5">DSM 27064</strain>
    </source>
</reference>
<dbReference type="GO" id="GO:0009295">
    <property type="term" value="C:nucleoid"/>
    <property type="evidence" value="ECO:0007669"/>
    <property type="project" value="TreeGrafter"/>
</dbReference>
<dbReference type="EMBL" id="JACIFD010000012">
    <property type="protein sequence ID" value="MBB4071911.1"/>
    <property type="molecule type" value="Genomic_DNA"/>
</dbReference>
<evidence type="ECO:0000313" key="5">
    <source>
        <dbReference type="Proteomes" id="UP000571183"/>
    </source>
</evidence>
<evidence type="ECO:0000256" key="2">
    <source>
        <dbReference type="HAMAP-Rule" id="MF_00984"/>
    </source>
</evidence>
<dbReference type="NCBIfam" id="TIGR00621">
    <property type="entry name" value="ssb"/>
    <property type="match status" value="1"/>
</dbReference>
<proteinExistence type="inferred from homology"/>
<dbReference type="CDD" id="cd04496">
    <property type="entry name" value="SSB_OBF"/>
    <property type="match status" value="1"/>
</dbReference>
<comment type="subunit">
    <text evidence="2">Homotetramer.</text>
</comment>
<evidence type="ECO:0000256" key="1">
    <source>
        <dbReference type="ARBA" id="ARBA00023125"/>
    </source>
</evidence>
<organism evidence="4 5">
    <name type="scientific">Canibacter oris</name>
    <dbReference type="NCBI Taxonomy" id="1365628"/>
    <lineage>
        <taxon>Bacteria</taxon>
        <taxon>Bacillati</taxon>
        <taxon>Actinomycetota</taxon>
        <taxon>Actinomycetes</taxon>
        <taxon>Micrococcales</taxon>
        <taxon>Microbacteriaceae</taxon>
        <taxon>Canibacter</taxon>
    </lineage>
</organism>
<dbReference type="InterPro" id="IPR000424">
    <property type="entry name" value="Primosome_PriB/ssb"/>
</dbReference>
<evidence type="ECO:0000313" key="4">
    <source>
        <dbReference type="EMBL" id="MBB4071911.1"/>
    </source>
</evidence>
<dbReference type="PANTHER" id="PTHR10302">
    <property type="entry name" value="SINGLE-STRANDED DNA-BINDING PROTEIN"/>
    <property type="match status" value="1"/>
</dbReference>
<dbReference type="InterPro" id="IPR012340">
    <property type="entry name" value="NA-bd_OB-fold"/>
</dbReference>
<dbReference type="Proteomes" id="UP000571183">
    <property type="component" value="Unassembled WGS sequence"/>
</dbReference>
<protein>
    <recommendedName>
        <fullName evidence="2 3">Single-stranded DNA-binding protein</fullName>
        <shortName evidence="2">SSB</shortName>
    </recommendedName>
</protein>
<dbReference type="InterPro" id="IPR011344">
    <property type="entry name" value="ssDNA-bd"/>
</dbReference>
<dbReference type="HAMAP" id="MF_00984">
    <property type="entry name" value="SSB"/>
    <property type="match status" value="1"/>
</dbReference>
<keyword evidence="1 2" id="KW-0238">DNA-binding</keyword>
<dbReference type="GO" id="GO:0003697">
    <property type="term" value="F:single-stranded DNA binding"/>
    <property type="evidence" value="ECO:0007669"/>
    <property type="project" value="UniProtKB-UniRule"/>
</dbReference>
<dbReference type="AlphaFoldDB" id="A0A840DEQ3"/>
<accession>A0A840DEQ3</accession>
<comment type="caution">
    <text evidence="4">The sequence shown here is derived from an EMBL/GenBank/DDBJ whole genome shotgun (WGS) entry which is preliminary data.</text>
</comment>
<name>A0A840DEQ3_9MICO</name>
<keyword evidence="5" id="KW-1185">Reference proteome</keyword>
<sequence length="155" mass="16467">MSAHATIIGTVATVPKLTTFDNGGSKASFRLAANERRLDRATGQWVEGSTNWFSVNASRELGEHVVMSLRKGDRIVVTGKLRVRQWETAEGRNGYSVDIDAEGVGHDLRFGTSAFTKKEYAAKSAAGSESQPGEASDLAALAQVEQASWAAPAAA</sequence>
<dbReference type="PANTHER" id="PTHR10302:SF0">
    <property type="entry name" value="SINGLE-STRANDED DNA-BINDING PROTEIN, MITOCHONDRIAL"/>
    <property type="match status" value="1"/>
</dbReference>
<dbReference type="Gene3D" id="2.40.50.140">
    <property type="entry name" value="Nucleic acid-binding proteins"/>
    <property type="match status" value="1"/>
</dbReference>
<dbReference type="GO" id="GO:0006260">
    <property type="term" value="P:DNA replication"/>
    <property type="evidence" value="ECO:0007669"/>
    <property type="project" value="InterPro"/>
</dbReference>
<comment type="caution">
    <text evidence="2">Lacks conserved residue(s) required for the propagation of feature annotation.</text>
</comment>
<gene>
    <name evidence="4" type="ORF">F5897_001234</name>
</gene>